<dbReference type="InterPro" id="IPR007390">
    <property type="entry name" value="Spore_V_R"/>
</dbReference>
<comment type="caution">
    <text evidence="3">The sequence shown here is derived from an EMBL/GenBank/DDBJ whole genome shotgun (WGS) entry which is preliminary data.</text>
</comment>
<protein>
    <recommendedName>
        <fullName evidence="5">SpoVR family protein</fullName>
    </recommendedName>
</protein>
<evidence type="ECO:0008006" key="5">
    <source>
        <dbReference type="Google" id="ProtNLM"/>
    </source>
</evidence>
<reference evidence="3 4" key="1">
    <citation type="journal article" date="2016" name="Nat. Commun.">
        <title>Thousands of microbial genomes shed light on interconnected biogeochemical processes in an aquifer system.</title>
        <authorList>
            <person name="Anantharaman K."/>
            <person name="Brown C.T."/>
            <person name="Hug L.A."/>
            <person name="Sharon I."/>
            <person name="Castelle C.J."/>
            <person name="Probst A.J."/>
            <person name="Thomas B.C."/>
            <person name="Singh A."/>
            <person name="Wilkins M.J."/>
            <person name="Karaoz U."/>
            <person name="Brodie E.L."/>
            <person name="Williams K.H."/>
            <person name="Hubbard S.S."/>
            <person name="Banfield J.F."/>
        </authorList>
    </citation>
    <scope>NUCLEOTIDE SEQUENCE [LARGE SCALE GENOMIC DNA]</scope>
</reference>
<evidence type="ECO:0000259" key="1">
    <source>
        <dbReference type="Pfam" id="PF04293"/>
    </source>
</evidence>
<dbReference type="Pfam" id="PF24755">
    <property type="entry name" value="SpoVR_C"/>
    <property type="match status" value="1"/>
</dbReference>
<dbReference type="PANTHER" id="PTHR30029">
    <property type="entry name" value="STAGE V SPORULATION PROTEIN R"/>
    <property type="match status" value="1"/>
</dbReference>
<sequence length="526" mass="61750">MSGYKQNALLPYTHEWTFESVERHHAAIDHVARGEFALDIYPIQIEYITSAQMLDRYSSVGLPVDYADHWSRGQQFVHESEQYKRGQQGLAYEIVINTDPCIGYLMEQNSNTMQALVIAHACYGHNSFFKGNYLFQMWTEPSIIVDFLVAARAYIKECETKYTVERVERLLDACHALMMHGVDRVKRPHEKTKREKEEARKEREEYRQSQVNDLWAHTIPGYHSHISVESRNKNIIDEPQENILKFCEEKAPFLEAWEREIIRIVREVAQYFWPQRQTQVMNEGWATFWHYTILQRLYDTGVVGDPFMFEFLKSHAGVVRQLPYNHPYYSGINPYYLGLSMYTDIRRIAEGGVWRGGTFHKDTATQQREDAEWFPKLVGKDWREVLDEAMRNYRDDSFVAQFLSPKVMRDMKLFSTLNKEGVDHTLVQAIHDEDGYHTVRENLSQQYSLSHREAVIVATEVDVTGDRTLRVEYQPHSGRQLEPDEAYSTTYFLAYLWTCPVELVMNHGDGTTSLLARVDRVEFFKR</sequence>
<dbReference type="STRING" id="1798491.A3C87_00765"/>
<dbReference type="EMBL" id="MFLE01000014">
    <property type="protein sequence ID" value="OGG61913.1"/>
    <property type="molecule type" value="Genomic_DNA"/>
</dbReference>
<accession>A0A1F6DKI2</accession>
<dbReference type="Proteomes" id="UP000176511">
    <property type="component" value="Unassembled WGS sequence"/>
</dbReference>
<dbReference type="AlphaFoldDB" id="A0A1F6DKI2"/>
<name>A0A1F6DKI2_9BACT</name>
<feature type="domain" description="SpoVR protein-like N-terminal" evidence="1">
    <location>
        <begin position="15"/>
        <end position="450"/>
    </location>
</feature>
<dbReference type="NCBIfam" id="NF008737">
    <property type="entry name" value="PRK11767.1"/>
    <property type="match status" value="1"/>
</dbReference>
<organism evidence="3 4">
    <name type="scientific">Candidatus Kaiserbacteria bacterium RIFCSPHIGHO2_02_FULL_49_34</name>
    <dbReference type="NCBI Taxonomy" id="1798491"/>
    <lineage>
        <taxon>Bacteria</taxon>
        <taxon>Candidatus Kaiseribacteriota</taxon>
    </lineage>
</organism>
<evidence type="ECO:0000313" key="3">
    <source>
        <dbReference type="EMBL" id="OGG61913.1"/>
    </source>
</evidence>
<evidence type="ECO:0000259" key="2">
    <source>
        <dbReference type="Pfam" id="PF24755"/>
    </source>
</evidence>
<feature type="domain" description="SpoVR-like C-terminal" evidence="2">
    <location>
        <begin position="456"/>
        <end position="504"/>
    </location>
</feature>
<evidence type="ECO:0000313" key="4">
    <source>
        <dbReference type="Proteomes" id="UP000176511"/>
    </source>
</evidence>
<dbReference type="PANTHER" id="PTHR30029:SF2">
    <property type="entry name" value="STAGE V SPORULATION PROTEIN R"/>
    <property type="match status" value="1"/>
</dbReference>
<dbReference type="Pfam" id="PF04293">
    <property type="entry name" value="SpoVR"/>
    <property type="match status" value="1"/>
</dbReference>
<dbReference type="InterPro" id="IPR057008">
    <property type="entry name" value="SpoVR-like_C"/>
</dbReference>
<dbReference type="InterPro" id="IPR056174">
    <property type="entry name" value="SpoVR_N"/>
</dbReference>
<dbReference type="InterPro" id="IPR057270">
    <property type="entry name" value="Ycgb-like"/>
</dbReference>
<gene>
    <name evidence="3" type="ORF">A3C87_00765</name>
</gene>
<proteinExistence type="predicted"/>